<dbReference type="GO" id="GO:0008418">
    <property type="term" value="F:protein-N-terminal asparagine amidohydrolase activity"/>
    <property type="evidence" value="ECO:0007669"/>
    <property type="project" value="InterPro"/>
</dbReference>
<dbReference type="Gene3D" id="3.60.110.10">
    <property type="entry name" value="Carbon-nitrogen hydrolase"/>
    <property type="match status" value="1"/>
</dbReference>
<dbReference type="EMBL" id="VXIS01000601">
    <property type="protein sequence ID" value="KAA8892761.1"/>
    <property type="molecule type" value="Genomic_DNA"/>
</dbReference>
<dbReference type="PANTHER" id="PTHR11750:SF26">
    <property type="entry name" value="PROTEIN N-TERMINAL AMIDASE"/>
    <property type="match status" value="1"/>
</dbReference>
<dbReference type="GO" id="GO:0030163">
    <property type="term" value="P:protein catabolic process"/>
    <property type="evidence" value="ECO:0007669"/>
    <property type="project" value="TreeGrafter"/>
</dbReference>
<accession>A0A5J5EC16</accession>
<dbReference type="InParanoid" id="A0A5J5EC16"/>
<keyword evidence="3" id="KW-1185">Reference proteome</keyword>
<evidence type="ECO:0000313" key="2">
    <source>
        <dbReference type="EMBL" id="KAA8892761.1"/>
    </source>
</evidence>
<dbReference type="Pfam" id="PF00795">
    <property type="entry name" value="CN_hydrolase"/>
    <property type="match status" value="1"/>
</dbReference>
<dbReference type="PANTHER" id="PTHR11750">
    <property type="entry name" value="PROTEIN N-TERMINAL AMIDASE"/>
    <property type="match status" value="1"/>
</dbReference>
<organism evidence="2 3">
    <name type="scientific">Sphaerosporella brunnea</name>
    <dbReference type="NCBI Taxonomy" id="1250544"/>
    <lineage>
        <taxon>Eukaryota</taxon>
        <taxon>Fungi</taxon>
        <taxon>Dikarya</taxon>
        <taxon>Ascomycota</taxon>
        <taxon>Pezizomycotina</taxon>
        <taxon>Pezizomycetes</taxon>
        <taxon>Pezizales</taxon>
        <taxon>Pyronemataceae</taxon>
        <taxon>Sphaerosporella</taxon>
    </lineage>
</organism>
<evidence type="ECO:0000313" key="3">
    <source>
        <dbReference type="Proteomes" id="UP000326924"/>
    </source>
</evidence>
<keyword evidence="2" id="KW-0378">Hydrolase</keyword>
<gene>
    <name evidence="2" type="ORF">FN846DRAFT_631157</name>
</gene>
<reference evidence="2 3" key="1">
    <citation type="submission" date="2019-09" db="EMBL/GenBank/DDBJ databases">
        <title>Draft genome of the ectomycorrhizal ascomycete Sphaerosporella brunnea.</title>
        <authorList>
            <consortium name="DOE Joint Genome Institute"/>
            <person name="Benucci G.M."/>
            <person name="Marozzi G."/>
            <person name="Antonielli L."/>
            <person name="Sanchez S."/>
            <person name="Marco P."/>
            <person name="Wang X."/>
            <person name="Falini L.B."/>
            <person name="Barry K."/>
            <person name="Haridas S."/>
            <person name="Lipzen A."/>
            <person name="Labutti K."/>
            <person name="Grigoriev I.V."/>
            <person name="Murat C."/>
            <person name="Martin F."/>
            <person name="Albertini E."/>
            <person name="Donnini D."/>
            <person name="Bonito G."/>
        </authorList>
    </citation>
    <scope>NUCLEOTIDE SEQUENCE [LARGE SCALE GENOMIC DNA]</scope>
    <source>
        <strain evidence="2 3">Sb_GMNB300</strain>
    </source>
</reference>
<dbReference type="SUPFAM" id="SSF56317">
    <property type="entry name" value="Carbon-nitrogen hydrolase"/>
    <property type="match status" value="1"/>
</dbReference>
<dbReference type="OrthoDB" id="201515at2759"/>
<evidence type="ECO:0000259" key="1">
    <source>
        <dbReference type="PROSITE" id="PS50263"/>
    </source>
</evidence>
<dbReference type="CDD" id="cd07566">
    <property type="entry name" value="ScNTA1_like"/>
    <property type="match status" value="1"/>
</dbReference>
<proteinExistence type="predicted"/>
<dbReference type="Proteomes" id="UP000326924">
    <property type="component" value="Unassembled WGS sequence"/>
</dbReference>
<dbReference type="GO" id="GO:0070773">
    <property type="term" value="F:protein-N-terminal glutamine amidohydrolase activity"/>
    <property type="evidence" value="ECO:0007669"/>
    <property type="project" value="InterPro"/>
</dbReference>
<dbReference type="InterPro" id="IPR039703">
    <property type="entry name" value="Nta1"/>
</dbReference>
<feature type="domain" description="CN hydrolase" evidence="1">
    <location>
        <begin position="1"/>
        <end position="284"/>
    </location>
</feature>
<dbReference type="InterPro" id="IPR036526">
    <property type="entry name" value="C-N_Hydrolase_sf"/>
</dbReference>
<dbReference type="AlphaFoldDB" id="A0A5J5EC16"/>
<name>A0A5J5EC16_9PEZI</name>
<comment type="caution">
    <text evidence="2">The sequence shown here is derived from an EMBL/GenBank/DDBJ whole genome shotgun (WGS) entry which is preliminary data.</text>
</comment>
<dbReference type="InterPro" id="IPR003010">
    <property type="entry name" value="C-N_Hydrolase"/>
</dbReference>
<dbReference type="PROSITE" id="PS50263">
    <property type="entry name" value="CN_HYDROLASE"/>
    <property type="match status" value="1"/>
</dbReference>
<sequence>MRIACLQFNPQLGNMAHNLKRAETILARASPVGLDLLILPEMAFSGYNFKSLQDISFHLEPTAAGPSTSWARSIARRLKCHVIVGYPEYCAHSPSAPQGSMSRYNSAVLVSPQGNVLANYRKSFLFTTDETWAEEGPGFYVGDIPGGLGKMSMGICMDLNPKKFLAPFEKYEFAQHVLDTGSDLILMPMAWLTLQPPASIIEDAQVPDADTLAYWIQRLQPVMDNGPTGVSEETIFVTCNRIGIEGNAVYAGTSAIVGITKGNVKVYGCLGRGTEDLLVRDVPGAKFGGMDIGRSR</sequence>
<protein>
    <submittedName>
        <fullName evidence="2">Carbon-nitrogen hydrolase</fullName>
    </submittedName>
</protein>